<gene>
    <name evidence="8" type="ORF">GCM10018980_54300</name>
</gene>
<evidence type="ECO:0000256" key="3">
    <source>
        <dbReference type="ARBA" id="ARBA00022723"/>
    </source>
</evidence>
<evidence type="ECO:0000256" key="1">
    <source>
        <dbReference type="ARBA" id="ARBA00001954"/>
    </source>
</evidence>
<dbReference type="InterPro" id="IPR003819">
    <property type="entry name" value="TauD/TfdA-like"/>
</dbReference>
<dbReference type="SUPFAM" id="SSF51197">
    <property type="entry name" value="Clavaminate synthase-like"/>
    <property type="match status" value="1"/>
</dbReference>
<evidence type="ECO:0000256" key="5">
    <source>
        <dbReference type="ARBA" id="ARBA00023002"/>
    </source>
</evidence>
<dbReference type="InterPro" id="IPR051178">
    <property type="entry name" value="TfdA_dioxygenase"/>
</dbReference>
<evidence type="ECO:0000313" key="9">
    <source>
        <dbReference type="Proteomes" id="UP000619355"/>
    </source>
</evidence>
<dbReference type="PANTHER" id="PTHR43779">
    <property type="entry name" value="DIOXYGENASE RV0097-RELATED"/>
    <property type="match status" value="1"/>
</dbReference>
<dbReference type="PANTHER" id="PTHR43779:SF3">
    <property type="entry name" value="(3R)-3-[(CARBOXYMETHYL)AMINO]FATTY ACID OXYGENASE_DECARBOXYLASE"/>
    <property type="match status" value="1"/>
</dbReference>
<comment type="cofactor">
    <cofactor evidence="1">
        <name>Fe(2+)</name>
        <dbReference type="ChEBI" id="CHEBI:29033"/>
    </cofactor>
</comment>
<protein>
    <submittedName>
        <fullName evidence="8">Dioxygenase</fullName>
    </submittedName>
</protein>
<proteinExistence type="inferred from homology"/>
<dbReference type="Pfam" id="PF02668">
    <property type="entry name" value="TauD"/>
    <property type="match status" value="1"/>
</dbReference>
<dbReference type="EMBL" id="BNBF01000018">
    <property type="protein sequence ID" value="GHG63585.1"/>
    <property type="molecule type" value="Genomic_DNA"/>
</dbReference>
<keyword evidence="9" id="KW-1185">Reference proteome</keyword>
<feature type="domain" description="TauD/TfdA-like" evidence="7">
    <location>
        <begin position="4"/>
        <end position="263"/>
    </location>
</feature>
<organism evidence="8 9">
    <name type="scientific">Streptomyces capoamus</name>
    <dbReference type="NCBI Taxonomy" id="68183"/>
    <lineage>
        <taxon>Bacteria</taxon>
        <taxon>Bacillati</taxon>
        <taxon>Actinomycetota</taxon>
        <taxon>Actinomycetes</taxon>
        <taxon>Kitasatosporales</taxon>
        <taxon>Streptomycetaceae</taxon>
        <taxon>Streptomyces</taxon>
    </lineage>
</organism>
<dbReference type="Gene3D" id="3.60.130.10">
    <property type="entry name" value="Clavaminate synthase-like"/>
    <property type="match status" value="1"/>
</dbReference>
<evidence type="ECO:0000259" key="7">
    <source>
        <dbReference type="Pfam" id="PF02668"/>
    </source>
</evidence>
<evidence type="ECO:0000313" key="8">
    <source>
        <dbReference type="EMBL" id="GHG63585.1"/>
    </source>
</evidence>
<dbReference type="GO" id="GO:0046872">
    <property type="term" value="F:metal ion binding"/>
    <property type="evidence" value="ECO:0007669"/>
    <property type="project" value="UniProtKB-KW"/>
</dbReference>
<reference evidence="9" key="1">
    <citation type="journal article" date="2019" name="Int. J. Syst. Evol. Microbiol.">
        <title>The Global Catalogue of Microorganisms (GCM) 10K type strain sequencing project: providing services to taxonomists for standard genome sequencing and annotation.</title>
        <authorList>
            <consortium name="The Broad Institute Genomics Platform"/>
            <consortium name="The Broad Institute Genome Sequencing Center for Infectious Disease"/>
            <person name="Wu L."/>
            <person name="Ma J."/>
        </authorList>
    </citation>
    <scope>NUCLEOTIDE SEQUENCE [LARGE SCALE GENOMIC DNA]</scope>
    <source>
        <strain evidence="9">JCM 4253</strain>
    </source>
</reference>
<evidence type="ECO:0000256" key="4">
    <source>
        <dbReference type="ARBA" id="ARBA00022964"/>
    </source>
</evidence>
<dbReference type="InterPro" id="IPR042098">
    <property type="entry name" value="TauD-like_sf"/>
</dbReference>
<name>A0A919KEB1_9ACTN</name>
<accession>A0A919KEB1</accession>
<evidence type="ECO:0000256" key="6">
    <source>
        <dbReference type="ARBA" id="ARBA00023004"/>
    </source>
</evidence>
<evidence type="ECO:0000256" key="2">
    <source>
        <dbReference type="ARBA" id="ARBA00005896"/>
    </source>
</evidence>
<keyword evidence="6" id="KW-0408">Iron</keyword>
<dbReference type="AlphaFoldDB" id="A0A919KEB1"/>
<sequence length="285" mass="32267">MGAVVEGFDLATASDEDFEELKTRTYRDKILVLKNQDLSPERFLELGRRLGTPETYYEPMYQHPEVKEVFVSSNVSEGEKQIGVPKTGKFWHADYMFMPKPFGLTLIYPQVIPQKNRGTFFIDMGKAYEKLSDELKATLADAVAVQTVRRYFKIRPTDVYRPISKILEEIETKTPASPHPAVFKHPGTGEQILYISEGFTAELRDSAGNPLDDSVLKDALEAVGQLDPACEHENIHLQTFEKGDLLLWDNRSLVHRALHTATPEPAVSFRVTVHDHLPFYEGISA</sequence>
<keyword evidence="3" id="KW-0479">Metal-binding</keyword>
<comment type="similarity">
    <text evidence="2">Belongs to the TfdA dioxygenase family.</text>
</comment>
<comment type="caution">
    <text evidence="8">The sequence shown here is derived from an EMBL/GenBank/DDBJ whole genome shotgun (WGS) entry which is preliminary data.</text>
</comment>
<keyword evidence="4 8" id="KW-0223">Dioxygenase</keyword>
<dbReference type="Proteomes" id="UP000619355">
    <property type="component" value="Unassembled WGS sequence"/>
</dbReference>
<keyword evidence="5" id="KW-0560">Oxidoreductase</keyword>
<dbReference type="GO" id="GO:0051213">
    <property type="term" value="F:dioxygenase activity"/>
    <property type="evidence" value="ECO:0007669"/>
    <property type="project" value="UniProtKB-KW"/>
</dbReference>